<accession>A0A931DB40</accession>
<proteinExistence type="predicted"/>
<dbReference type="AlphaFoldDB" id="A0A931DB40"/>
<protein>
    <submittedName>
        <fullName evidence="2">Uncharacterized protein</fullName>
    </submittedName>
</protein>
<feature type="compositionally biased region" description="Basic and acidic residues" evidence="1">
    <location>
        <begin position="20"/>
        <end position="37"/>
    </location>
</feature>
<reference evidence="2" key="1">
    <citation type="submission" date="2020-11" db="EMBL/GenBank/DDBJ databases">
        <title>Sequencing the genomes of 1000 actinobacteria strains.</title>
        <authorList>
            <person name="Klenk H.-P."/>
        </authorList>
    </citation>
    <scope>NUCLEOTIDE SEQUENCE</scope>
    <source>
        <strain evidence="2">DSM 26152</strain>
    </source>
</reference>
<evidence type="ECO:0000256" key="1">
    <source>
        <dbReference type="SAM" id="MobiDB-lite"/>
    </source>
</evidence>
<dbReference type="Proteomes" id="UP000625033">
    <property type="component" value="Unassembled WGS sequence"/>
</dbReference>
<feature type="compositionally biased region" description="Basic and acidic residues" evidence="1">
    <location>
        <begin position="1"/>
        <end position="11"/>
    </location>
</feature>
<name>A0A931DB40_9MICC</name>
<sequence>MTTTDPTKKSSEAATDEEALQARRDKDQHDHDDARVDEWEDESFPASDPPSNY</sequence>
<dbReference type="RefSeq" id="WP_196835619.1">
    <property type="nucleotide sequence ID" value="NZ_JADOTZ010000001.1"/>
</dbReference>
<organism evidence="2 3">
    <name type="scientific">Zhihengliuella flava</name>
    <dbReference type="NCBI Taxonomy" id="1285193"/>
    <lineage>
        <taxon>Bacteria</taxon>
        <taxon>Bacillati</taxon>
        <taxon>Actinomycetota</taxon>
        <taxon>Actinomycetes</taxon>
        <taxon>Micrococcales</taxon>
        <taxon>Micrococcaceae</taxon>
        <taxon>Zhihengliuella</taxon>
    </lineage>
</organism>
<evidence type="ECO:0000313" key="3">
    <source>
        <dbReference type="Proteomes" id="UP000625033"/>
    </source>
</evidence>
<evidence type="ECO:0000313" key="2">
    <source>
        <dbReference type="EMBL" id="MBG6084286.1"/>
    </source>
</evidence>
<dbReference type="EMBL" id="JADOTZ010000001">
    <property type="protein sequence ID" value="MBG6084286.1"/>
    <property type="molecule type" value="Genomic_DNA"/>
</dbReference>
<keyword evidence="3" id="KW-1185">Reference proteome</keyword>
<comment type="caution">
    <text evidence="2">The sequence shown here is derived from an EMBL/GenBank/DDBJ whole genome shotgun (WGS) entry which is preliminary data.</text>
</comment>
<gene>
    <name evidence="2" type="ORF">IW252_001053</name>
</gene>
<feature type="region of interest" description="Disordered" evidence="1">
    <location>
        <begin position="1"/>
        <end position="53"/>
    </location>
</feature>